<proteinExistence type="predicted"/>
<dbReference type="AlphaFoldDB" id="E7RSD4"/>
<dbReference type="InterPro" id="IPR032675">
    <property type="entry name" value="LRR_dom_sf"/>
</dbReference>
<dbReference type="InterPro" id="IPR053139">
    <property type="entry name" value="Surface_bspA-like"/>
</dbReference>
<dbReference type="Pfam" id="PF13306">
    <property type="entry name" value="LRR_5"/>
    <property type="match status" value="6"/>
</dbReference>
<accession>E7RSD4</accession>
<dbReference type="SUPFAM" id="SSF52058">
    <property type="entry name" value="L domain-like"/>
    <property type="match status" value="2"/>
</dbReference>
<dbReference type="InterPro" id="IPR026906">
    <property type="entry name" value="LRR_5"/>
</dbReference>
<evidence type="ECO:0008006" key="3">
    <source>
        <dbReference type="Google" id="ProtNLM"/>
    </source>
</evidence>
<dbReference type="eggNOG" id="COG5492">
    <property type="taxonomic scope" value="Bacteria"/>
</dbReference>
<evidence type="ECO:0000313" key="2">
    <source>
        <dbReference type="Proteomes" id="UP000005580"/>
    </source>
</evidence>
<dbReference type="Proteomes" id="UP000005580">
    <property type="component" value="Unassembled WGS sequence"/>
</dbReference>
<keyword evidence="2" id="KW-1185">Reference proteome</keyword>
<name>E7RSD4_9BACT</name>
<dbReference type="Gene3D" id="3.80.10.10">
    <property type="entry name" value="Ribonuclease Inhibitor"/>
    <property type="match status" value="5"/>
</dbReference>
<evidence type="ECO:0000313" key="1">
    <source>
        <dbReference type="EMBL" id="EFZ36135.1"/>
    </source>
</evidence>
<comment type="caution">
    <text evidence="1">The sequence shown here is derived from an EMBL/GenBank/DDBJ whole genome shotgun (WGS) entry which is preliminary data.</text>
</comment>
<dbReference type="STRING" id="28134.SAMN05444288_2200"/>
<sequence>MLLFVLLLTNIGAKAYVVGEYFVKDHITYRVIDASTSSPKLAVYNVKGVSGTVTIPATVFDGIDTHFKVTQIGGGHDSDNYEWSSTVTGVTLPNTITTIDSRAFAGSGITSLTLPASVTAVKGTKSMFWNTLISQLKEIRVAAGNTSFISDNGVLYTTGHKALIAIPNKYDLSSTTYIYSINPNCVKVYPDAIPSYLNIKKLNIPAATTDLSFGTWPQFSYSTFTLEEFDVDTDNSAFCSIDGVIYDKEKAQVLLYPPGKQDTHFTIPDNVTTVAKYVFYNNSYLTSINFNNVQTVDACAVFSCSLLQTITIPSSLTSISTGAFQTCPKMSKYIVEAGNPNYSTDDNGVLFDKDKKILIAYPLGREGNYAIPNTVTTIGYAAFYRSLNISSVTIPSSVVNLEQYAFRLMPNLTSVTFEEESQVKVFGYLAFYENPKLTVVTLPKSLATLGNSFSKCLALETINVPDGSQLETIAANAFSSSDNLTNFNFLGSCKLKNIGVNAFADKTKLKAFHFPASVTSIGTNAFGNTPAMETVTFADNSTIIAFGEGAFANSGIKSIKIPAGVKSIAKEAFKNCNVLEKVTVPAGCTNIDPQAFKFDSKLADIEVDANNTVYSSVQGILLSKDKSKLILFPPGKARTDFTLLPPSITKIGDYAFYESGTNFTNLVIPAKVNTIGQRAFGLCRSLKTLTLLCDQVIPSTKIDQGTNTMAFDDGTVASDKATDHVTVYVRKNLFDAYKADAFWSKFNLKPSFTVKAEGTTTTDATDEYIPTSANTADLLSTTANVKTFIVPKQISYRETGAAAATTYKVGLIGDYAFENANSNMKEVVVKADIDYIGAMAFVTKTQRNAATNTISPVSTTISQVVFTGNAPATQLSRNYFGLGAQFSEFFKGAAGTGACTQKIYVKKSKLAAYKTAWPAYTDALDYKIKGDGAADFQIATKYASFAREFDTDFADYLAAKGNTKIAAFVAGSQLIQGPGDYGTSAYHVRMTSIDEHGGNASYAYIPAATGVLLKVLDREKTDADFYYTIGEEDDRTYNITDNVMTGITVTDARVEASSTSPVYVMRDGLFRKVDTPIASFPVHGAYMKIKELQGGAKVIFDFKDPTTTEIESISADGTAVNSDDAYYNLNGQRFVGKPQQAGIYIHQGKKIVIK</sequence>
<dbReference type="PANTHER" id="PTHR45661">
    <property type="entry name" value="SURFACE ANTIGEN"/>
    <property type="match status" value="1"/>
</dbReference>
<organism evidence="1 2">
    <name type="scientific">Hoylesella oralis ATCC 33269</name>
    <dbReference type="NCBI Taxonomy" id="873533"/>
    <lineage>
        <taxon>Bacteria</taxon>
        <taxon>Pseudomonadati</taxon>
        <taxon>Bacteroidota</taxon>
        <taxon>Bacteroidia</taxon>
        <taxon>Bacteroidales</taxon>
        <taxon>Prevotellaceae</taxon>
        <taxon>Hoylesella</taxon>
    </lineage>
</organism>
<reference evidence="1" key="1">
    <citation type="submission" date="2011-01" db="EMBL/GenBank/DDBJ databases">
        <authorList>
            <person name="Muzny D."/>
            <person name="Qin X."/>
            <person name="Buhay C."/>
            <person name="Dugan-Rocha S."/>
            <person name="Ding Y."/>
            <person name="Chen G."/>
            <person name="Hawes A."/>
            <person name="Holder M."/>
            <person name="Jhangiani S."/>
            <person name="Johnson A."/>
            <person name="Khan Z."/>
            <person name="Li Z."/>
            <person name="Liu W."/>
            <person name="Liu X."/>
            <person name="Perez L."/>
            <person name="Shen H."/>
            <person name="Wang Q."/>
            <person name="Watt J."/>
            <person name="Xi L."/>
            <person name="Xin Y."/>
            <person name="Zhou J."/>
            <person name="Deng J."/>
            <person name="Jiang H."/>
            <person name="Liu Y."/>
            <person name="Qu J."/>
            <person name="Song X.-Z."/>
            <person name="Zhang L."/>
            <person name="Villasana D."/>
            <person name="Johnson A."/>
            <person name="Liu J."/>
            <person name="Liyanage D."/>
            <person name="Lorensuhewa L."/>
            <person name="Robinson T."/>
            <person name="Song A."/>
            <person name="Song B.-B."/>
            <person name="Dinh H."/>
            <person name="Thornton R."/>
            <person name="Coyle M."/>
            <person name="Francisco L."/>
            <person name="Jackson L."/>
            <person name="Javaid M."/>
            <person name="Korchina V."/>
            <person name="Kovar C."/>
            <person name="Mata R."/>
            <person name="Mathew T."/>
            <person name="Ngo R."/>
            <person name="Nguyen L."/>
            <person name="Nguyen N."/>
            <person name="Okwuonu G."/>
            <person name="Ongeri F."/>
            <person name="Pham C."/>
            <person name="Simmons D."/>
            <person name="Wilczek-Boney K."/>
            <person name="Hale W."/>
            <person name="Jakkamsetti A."/>
            <person name="Pham P."/>
            <person name="Ruth R."/>
            <person name="San Lucas F."/>
            <person name="Warren J."/>
            <person name="Zhang J."/>
            <person name="Zhao Z."/>
            <person name="Zhou C."/>
            <person name="Zhu D."/>
            <person name="Lee S."/>
            <person name="Bess C."/>
            <person name="Blankenburg K."/>
            <person name="Forbes L."/>
            <person name="Fu Q."/>
            <person name="Gubbala S."/>
            <person name="Hirani K."/>
            <person name="Jayaseelan J.C."/>
            <person name="Lara F."/>
            <person name="Munidasa M."/>
            <person name="Palculict T."/>
            <person name="Patil S."/>
            <person name="Pu L.-L."/>
            <person name="Saada N."/>
            <person name="Tang L."/>
            <person name="Weissenberger G."/>
            <person name="Zhu Y."/>
            <person name="Hemphill L."/>
            <person name="Shang Y."/>
            <person name="Youmans B."/>
            <person name="Ayvaz T."/>
            <person name="Ross M."/>
            <person name="Santibanez J."/>
            <person name="Aqrawi P."/>
            <person name="Gross S."/>
            <person name="Joshi V."/>
            <person name="Fowler G."/>
            <person name="Nazareth L."/>
            <person name="Reid J."/>
            <person name="Worley K."/>
            <person name="Petrosino J."/>
            <person name="Highlander S."/>
            <person name="Gibbs R."/>
        </authorList>
    </citation>
    <scope>NUCLEOTIDE SEQUENCE [LARGE SCALE GENOMIC DNA]</scope>
    <source>
        <strain evidence="1">ATCC 33269</strain>
    </source>
</reference>
<gene>
    <name evidence="1" type="ORF">HMPREF0663_12202</name>
</gene>
<protein>
    <recommendedName>
        <fullName evidence="3">Leucine Rich Repeat protein</fullName>
    </recommendedName>
</protein>
<dbReference type="PANTHER" id="PTHR45661:SF3">
    <property type="entry name" value="IG-LIKE DOMAIN-CONTAINING PROTEIN"/>
    <property type="match status" value="1"/>
</dbReference>
<dbReference type="EMBL" id="AEPE02000006">
    <property type="protein sequence ID" value="EFZ36135.1"/>
    <property type="molecule type" value="Genomic_DNA"/>
</dbReference>
<dbReference type="HOGENOM" id="CLU_009157_0_0_10"/>